<protein>
    <submittedName>
        <fullName evidence="2">Uncharacterized protein</fullName>
    </submittedName>
</protein>
<feature type="transmembrane region" description="Helical" evidence="1">
    <location>
        <begin position="24"/>
        <end position="41"/>
    </location>
</feature>
<accession>A0A3N6NEQ8</accession>
<keyword evidence="1" id="KW-1133">Transmembrane helix</keyword>
<dbReference type="OrthoDB" id="3774739at2"/>
<evidence type="ECO:0000313" key="2">
    <source>
        <dbReference type="EMBL" id="RQH07057.1"/>
    </source>
</evidence>
<dbReference type="RefSeq" id="WP_124150949.1">
    <property type="nucleotide sequence ID" value="NZ_RQIS01000006.1"/>
</dbReference>
<keyword evidence="1" id="KW-0472">Membrane</keyword>
<gene>
    <name evidence="2" type="ORF">D1Y85_10325</name>
</gene>
<proteinExistence type="predicted"/>
<dbReference type="AlphaFoldDB" id="A0A3N6NEQ8"/>
<sequence length="82" mass="9560">MEVLLNCIGALTWEWRWWNLDAPWLIWLIGYMPFFMVAGWVHDMPSLKRQIGVVKCARYIRAGRPWRICLGAAVDLMHGVCA</sequence>
<keyword evidence="1" id="KW-0812">Transmembrane</keyword>
<evidence type="ECO:0000256" key="1">
    <source>
        <dbReference type="SAM" id="Phobius"/>
    </source>
</evidence>
<evidence type="ECO:0000313" key="3">
    <source>
        <dbReference type="Proteomes" id="UP000272778"/>
    </source>
</evidence>
<dbReference type="Proteomes" id="UP000272778">
    <property type="component" value="Unassembled WGS sequence"/>
</dbReference>
<organism evidence="2 3">
    <name type="scientific">Paraburkholderia dinghuensis</name>
    <dbReference type="NCBI Taxonomy" id="2305225"/>
    <lineage>
        <taxon>Bacteria</taxon>
        <taxon>Pseudomonadati</taxon>
        <taxon>Pseudomonadota</taxon>
        <taxon>Betaproteobacteria</taxon>
        <taxon>Burkholderiales</taxon>
        <taxon>Burkholderiaceae</taxon>
        <taxon>Paraburkholderia</taxon>
    </lineage>
</organism>
<comment type="caution">
    <text evidence="2">The sequence shown here is derived from an EMBL/GenBank/DDBJ whole genome shotgun (WGS) entry which is preliminary data.</text>
</comment>
<reference evidence="2 3" key="1">
    <citation type="submission" date="2018-11" db="EMBL/GenBank/DDBJ databases">
        <title>Paraburkholderia sp. DHOA04, isolated from soil.</title>
        <authorList>
            <person name="Gao Z.-H."/>
            <person name="Qiu L.-H."/>
            <person name="Fu J.-C."/>
        </authorList>
    </citation>
    <scope>NUCLEOTIDE SEQUENCE [LARGE SCALE GENOMIC DNA]</scope>
    <source>
        <strain evidence="2 3">DHOA04</strain>
    </source>
</reference>
<keyword evidence="3" id="KW-1185">Reference proteome</keyword>
<name>A0A3N6NEQ8_9BURK</name>
<dbReference type="EMBL" id="RQIS01000006">
    <property type="protein sequence ID" value="RQH07057.1"/>
    <property type="molecule type" value="Genomic_DNA"/>
</dbReference>